<organism evidence="1">
    <name type="scientific">Solanum lycopersicum</name>
    <name type="common">Tomato</name>
    <name type="synonym">Lycopersicon esculentum</name>
    <dbReference type="NCBI Taxonomy" id="4081"/>
    <lineage>
        <taxon>Eukaryota</taxon>
        <taxon>Viridiplantae</taxon>
        <taxon>Streptophyta</taxon>
        <taxon>Embryophyta</taxon>
        <taxon>Tracheophyta</taxon>
        <taxon>Spermatophyta</taxon>
        <taxon>Magnoliopsida</taxon>
        <taxon>eudicotyledons</taxon>
        <taxon>Gunneridae</taxon>
        <taxon>Pentapetalae</taxon>
        <taxon>asterids</taxon>
        <taxon>lamiids</taxon>
        <taxon>Solanales</taxon>
        <taxon>Solanaceae</taxon>
        <taxon>Solanoideae</taxon>
        <taxon>Solaneae</taxon>
        <taxon>Solanum</taxon>
        <taxon>Solanum subgen. Lycopersicon</taxon>
    </lineage>
</organism>
<name>A0A3Q7J0G9_SOLLC</name>
<reference evidence="1" key="1">
    <citation type="journal article" date="2012" name="Nature">
        <title>The tomato genome sequence provides insights into fleshy fruit evolution.</title>
        <authorList>
            <consortium name="Tomato Genome Consortium"/>
        </authorList>
    </citation>
    <scope>NUCLEOTIDE SEQUENCE [LARGE SCALE GENOMIC DNA]</scope>
    <source>
        <strain evidence="1">cv. Heinz 1706</strain>
    </source>
</reference>
<reference evidence="1" key="2">
    <citation type="submission" date="2019-01" db="UniProtKB">
        <authorList>
            <consortium name="EnsemblPlants"/>
        </authorList>
    </citation>
    <scope>IDENTIFICATION</scope>
    <source>
        <strain evidence="1">cv. Heinz 1706</strain>
    </source>
</reference>
<dbReference type="AlphaFoldDB" id="A0A3Q7J0G9"/>
<evidence type="ECO:0000313" key="1">
    <source>
        <dbReference type="EnsemblPlants" id="Solyc11g068990.2.1"/>
    </source>
</evidence>
<dbReference type="Proteomes" id="UP000004994">
    <property type="component" value="Chromosome 11"/>
</dbReference>
<protein>
    <submittedName>
        <fullName evidence="1">Uncharacterized protein</fullName>
    </submittedName>
</protein>
<accession>A0A3Q7J0G9</accession>
<evidence type="ECO:0000313" key="2">
    <source>
        <dbReference type="Proteomes" id="UP000004994"/>
    </source>
</evidence>
<proteinExistence type="predicted"/>
<dbReference type="Gramene" id="Solyc11g068990.2.1">
    <property type="protein sequence ID" value="Solyc11g068990.2.1"/>
    <property type="gene ID" value="Solyc11g068990.2"/>
</dbReference>
<sequence>MFRREILIRINPFVDSLWMQID</sequence>
<keyword evidence="2" id="KW-1185">Reference proteome</keyword>
<dbReference type="InParanoid" id="A0A3Q7J0G9"/>
<dbReference type="EnsemblPlants" id="Solyc11g068990.2.1">
    <property type="protein sequence ID" value="Solyc11g068990.2.1"/>
    <property type="gene ID" value="Solyc11g068990.2"/>
</dbReference>